<organism evidence="2 3">
    <name type="scientific">Nonomuraea rhodomycinica</name>
    <dbReference type="NCBI Taxonomy" id="1712872"/>
    <lineage>
        <taxon>Bacteria</taxon>
        <taxon>Bacillati</taxon>
        <taxon>Actinomycetota</taxon>
        <taxon>Actinomycetes</taxon>
        <taxon>Streptosporangiales</taxon>
        <taxon>Streptosporangiaceae</taxon>
        <taxon>Nonomuraea</taxon>
    </lineage>
</organism>
<evidence type="ECO:0000313" key="3">
    <source>
        <dbReference type="Proteomes" id="UP000546126"/>
    </source>
</evidence>
<dbReference type="SUPFAM" id="SSF46785">
    <property type="entry name" value="Winged helix' DNA-binding domain"/>
    <property type="match status" value="1"/>
</dbReference>
<dbReference type="EMBL" id="JABWGO010000004">
    <property type="protein sequence ID" value="NUW42537.1"/>
    <property type="molecule type" value="Genomic_DNA"/>
</dbReference>
<feature type="domain" description="Winged helix DNA-binding" evidence="1">
    <location>
        <begin position="14"/>
        <end position="91"/>
    </location>
</feature>
<evidence type="ECO:0000259" key="1">
    <source>
        <dbReference type="Pfam" id="PF13601"/>
    </source>
</evidence>
<dbReference type="InterPro" id="IPR036388">
    <property type="entry name" value="WH-like_DNA-bd_sf"/>
</dbReference>
<dbReference type="InterPro" id="IPR036390">
    <property type="entry name" value="WH_DNA-bd_sf"/>
</dbReference>
<sequence length="105" mass="11256">MDPSFSAFLHVPARLSIVASLDVATWMEAGLLRDMVRISDSALREELSPLVQAGHAAIREGWAMGSGRTYVQVTPMGRRAFHGHVAALERLAQATSGDAARRGVA</sequence>
<gene>
    <name evidence="2" type="ORF">HT134_20690</name>
</gene>
<accession>A0A7Y6IQL2</accession>
<dbReference type="InterPro" id="IPR027395">
    <property type="entry name" value="WH_DNA-bd_dom"/>
</dbReference>
<reference evidence="2 3" key="1">
    <citation type="submission" date="2020-06" db="EMBL/GenBank/DDBJ databases">
        <authorList>
            <person name="Chanama M."/>
        </authorList>
    </citation>
    <scope>NUCLEOTIDE SEQUENCE [LARGE SCALE GENOMIC DNA]</scope>
    <source>
        <strain evidence="2 3">TBRC6557</strain>
    </source>
</reference>
<protein>
    <submittedName>
        <fullName evidence="2">Transcriptional regulator</fullName>
    </submittedName>
</protein>
<name>A0A7Y6IQL2_9ACTN</name>
<evidence type="ECO:0000313" key="2">
    <source>
        <dbReference type="EMBL" id="NUW42537.1"/>
    </source>
</evidence>
<dbReference type="Proteomes" id="UP000546126">
    <property type="component" value="Unassembled WGS sequence"/>
</dbReference>
<proteinExistence type="predicted"/>
<dbReference type="Gene3D" id="1.10.10.10">
    <property type="entry name" value="Winged helix-like DNA-binding domain superfamily/Winged helix DNA-binding domain"/>
    <property type="match status" value="1"/>
</dbReference>
<dbReference type="Pfam" id="PF13601">
    <property type="entry name" value="HTH_34"/>
    <property type="match status" value="1"/>
</dbReference>
<keyword evidence="3" id="KW-1185">Reference proteome</keyword>
<dbReference type="AlphaFoldDB" id="A0A7Y6IQL2"/>
<comment type="caution">
    <text evidence="2">The sequence shown here is derived from an EMBL/GenBank/DDBJ whole genome shotgun (WGS) entry which is preliminary data.</text>
</comment>